<dbReference type="KEGG" id="eaz:JHT90_01875"/>
<dbReference type="RefSeq" id="WP_201093427.1">
    <property type="nucleotide sequence ID" value="NZ_CP067393.1"/>
</dbReference>
<dbReference type="AlphaFoldDB" id="A0A974NGN4"/>
<dbReference type="InterPro" id="IPR052931">
    <property type="entry name" value="Prophage_regulatory_activator"/>
</dbReference>
<evidence type="ECO:0000313" key="2">
    <source>
        <dbReference type="Proteomes" id="UP000595278"/>
    </source>
</evidence>
<dbReference type="Proteomes" id="UP000595278">
    <property type="component" value="Chromosome"/>
</dbReference>
<organism evidence="1 2">
    <name type="scientific">Entomomonas asaccharolytica</name>
    <dbReference type="NCBI Taxonomy" id="2785331"/>
    <lineage>
        <taxon>Bacteria</taxon>
        <taxon>Pseudomonadati</taxon>
        <taxon>Pseudomonadota</taxon>
        <taxon>Gammaproteobacteria</taxon>
        <taxon>Pseudomonadales</taxon>
        <taxon>Pseudomonadaceae</taxon>
        <taxon>Entomomonas</taxon>
    </lineage>
</organism>
<dbReference type="EMBL" id="CP067393">
    <property type="protein sequence ID" value="QQP86027.1"/>
    <property type="molecule type" value="Genomic_DNA"/>
</dbReference>
<evidence type="ECO:0000313" key="1">
    <source>
        <dbReference type="EMBL" id="QQP86027.1"/>
    </source>
</evidence>
<accession>A0A974NGN4</accession>
<dbReference type="Pfam" id="PF05930">
    <property type="entry name" value="Phage_AlpA"/>
    <property type="match status" value="1"/>
</dbReference>
<dbReference type="InterPro" id="IPR009061">
    <property type="entry name" value="DNA-bd_dom_put_sf"/>
</dbReference>
<dbReference type="Gene3D" id="1.10.238.160">
    <property type="match status" value="1"/>
</dbReference>
<keyword evidence="2" id="KW-1185">Reference proteome</keyword>
<dbReference type="PANTHER" id="PTHR36154">
    <property type="entry name" value="DNA-BINDING TRANSCRIPTIONAL ACTIVATOR ALPA"/>
    <property type="match status" value="1"/>
</dbReference>
<name>A0A974NGN4_9GAMM</name>
<protein>
    <submittedName>
        <fullName evidence="1">AlpA family transcriptional regulator</fullName>
    </submittedName>
</protein>
<dbReference type="PANTHER" id="PTHR36154:SF1">
    <property type="entry name" value="DNA-BINDING TRANSCRIPTIONAL ACTIVATOR ALPA"/>
    <property type="match status" value="1"/>
</dbReference>
<reference evidence="1 2" key="1">
    <citation type="submission" date="2021-01" db="EMBL/GenBank/DDBJ databases">
        <title>Entomomonas sp. F2A isolated from a house cricket (Acheta domesticus).</title>
        <authorList>
            <person name="Spergser J."/>
            <person name="Busse H.-J."/>
        </authorList>
    </citation>
    <scope>NUCLEOTIDE SEQUENCE [LARGE SCALE GENOMIC DNA]</scope>
    <source>
        <strain evidence="1 2">F2A</strain>
    </source>
</reference>
<dbReference type="InterPro" id="IPR010260">
    <property type="entry name" value="AlpA"/>
</dbReference>
<proteinExistence type="predicted"/>
<sequence>MNNKEERRLIKLPTVMELTGLARPTIYLYIKKDKFPQCIKVGSSSFWEYNEVQQWIADQINNRNQLKR</sequence>
<dbReference type="SUPFAM" id="SSF46955">
    <property type="entry name" value="Putative DNA-binding domain"/>
    <property type="match status" value="1"/>
</dbReference>
<gene>
    <name evidence="1" type="ORF">JHT90_01875</name>
</gene>